<evidence type="ECO:0000313" key="3">
    <source>
        <dbReference type="Proteomes" id="UP001314261"/>
    </source>
</evidence>
<protein>
    <submittedName>
        <fullName evidence="2">YggT family (Ycf19)</fullName>
    </submittedName>
</protein>
<feature type="transmembrane region" description="Helical" evidence="1">
    <location>
        <begin position="6"/>
        <end position="30"/>
    </location>
</feature>
<dbReference type="Proteomes" id="UP001314261">
    <property type="component" value="Unassembled WGS sequence"/>
</dbReference>
<dbReference type="EMBL" id="CAUZLR010000001">
    <property type="protein sequence ID" value="CAK1223810.1"/>
    <property type="molecule type" value="Genomic_DNA"/>
</dbReference>
<gene>
    <name evidence="2" type="ORF">R54839_PPFHFPJH_00090</name>
</gene>
<keyword evidence="1" id="KW-0812">Transmembrane</keyword>
<dbReference type="GeneID" id="89537424"/>
<keyword evidence="1" id="KW-1133">Transmembrane helix</keyword>
<accession>A0ABN9YJ38</accession>
<dbReference type="Pfam" id="PF02325">
    <property type="entry name" value="CCB3_YggT"/>
    <property type="match status" value="1"/>
</dbReference>
<keyword evidence="1" id="KW-0472">Membrane</keyword>
<name>A0ABN9YJ38_9LACO</name>
<keyword evidence="3" id="KW-1185">Reference proteome</keyword>
<reference evidence="2 3" key="1">
    <citation type="submission" date="2023-10" db="EMBL/GenBank/DDBJ databases">
        <authorList>
            <person name="Botero Cardona J."/>
        </authorList>
    </citation>
    <scope>NUCLEOTIDE SEQUENCE [LARGE SCALE GENOMIC DNA]</scope>
    <source>
        <strain evidence="2 3">R-54839</strain>
    </source>
</reference>
<organism evidence="2 3">
    <name type="scientific">Fructobacillus fructosus</name>
    <dbReference type="NCBI Taxonomy" id="1631"/>
    <lineage>
        <taxon>Bacteria</taxon>
        <taxon>Bacillati</taxon>
        <taxon>Bacillota</taxon>
        <taxon>Bacilli</taxon>
        <taxon>Lactobacillales</taxon>
        <taxon>Lactobacillaceae</taxon>
        <taxon>Fructobacillus</taxon>
    </lineage>
</organism>
<sequence>MALSIIFIVLGYAIQIYSYALLVYILMSWFPGLYHTWFGRELGKIIEPYLAIFSFVKPLGIFDFRPLVAWFGLQGLLYLLAYVSNLVS</sequence>
<comment type="caution">
    <text evidence="2">The sequence shown here is derived from an EMBL/GenBank/DDBJ whole genome shotgun (WGS) entry which is preliminary data.</text>
</comment>
<dbReference type="RefSeq" id="WP_010691549.1">
    <property type="nucleotide sequence ID" value="NZ_CAUZLK010000001.1"/>
</dbReference>
<evidence type="ECO:0000313" key="2">
    <source>
        <dbReference type="EMBL" id="CAK1223810.1"/>
    </source>
</evidence>
<dbReference type="InterPro" id="IPR003425">
    <property type="entry name" value="CCB3/YggT"/>
</dbReference>
<proteinExistence type="predicted"/>
<evidence type="ECO:0000256" key="1">
    <source>
        <dbReference type="SAM" id="Phobius"/>
    </source>
</evidence>
<feature type="transmembrane region" description="Helical" evidence="1">
    <location>
        <begin position="67"/>
        <end position="87"/>
    </location>
</feature>